<keyword evidence="2" id="KW-0464">Manganese</keyword>
<dbReference type="FunFam" id="3.30.70.360:FF:000001">
    <property type="entry name" value="N-acetyldiaminopimelate deacetylase"/>
    <property type="match status" value="1"/>
</dbReference>
<dbReference type="InterPro" id="IPR017439">
    <property type="entry name" value="Amidohydrolase"/>
</dbReference>
<dbReference type="GO" id="GO:0050118">
    <property type="term" value="F:N-acetyldiaminopimelate deacetylase activity"/>
    <property type="evidence" value="ECO:0007669"/>
    <property type="project" value="UniProtKB-ARBA"/>
</dbReference>
<feature type="domain" description="Peptidase M20 dimerisation" evidence="3">
    <location>
        <begin position="179"/>
        <end position="268"/>
    </location>
</feature>
<dbReference type="PIRSF" id="PIRSF005962">
    <property type="entry name" value="Pept_M20D_amidohydro"/>
    <property type="match status" value="1"/>
</dbReference>
<dbReference type="Gene3D" id="3.40.630.10">
    <property type="entry name" value="Zn peptidases"/>
    <property type="match status" value="1"/>
</dbReference>
<dbReference type="PANTHER" id="PTHR11014">
    <property type="entry name" value="PEPTIDASE M20 FAMILY MEMBER"/>
    <property type="match status" value="1"/>
</dbReference>
<evidence type="ECO:0000313" key="5">
    <source>
        <dbReference type="Proteomes" id="UP000777784"/>
    </source>
</evidence>
<dbReference type="Proteomes" id="UP000777784">
    <property type="component" value="Unassembled WGS sequence"/>
</dbReference>
<feature type="binding site" evidence="2">
    <location>
        <position position="93"/>
    </location>
    <ligand>
        <name>Mn(2+)</name>
        <dbReference type="ChEBI" id="CHEBI:29035"/>
        <label>2</label>
    </ligand>
</feature>
<dbReference type="PANTHER" id="PTHR11014:SF164">
    <property type="entry name" value="N-ACYL-L-AMINO ACID AMIDOHYDROLASE"/>
    <property type="match status" value="1"/>
</dbReference>
<feature type="binding site" evidence="2">
    <location>
        <position position="354"/>
    </location>
    <ligand>
        <name>Mn(2+)</name>
        <dbReference type="ChEBI" id="CHEBI:29035"/>
        <label>2</label>
    </ligand>
</feature>
<organism evidence="4 5">
    <name type="scientific">Eiseniibacteriota bacterium</name>
    <dbReference type="NCBI Taxonomy" id="2212470"/>
    <lineage>
        <taxon>Bacteria</taxon>
        <taxon>Candidatus Eiseniibacteriota</taxon>
    </lineage>
</organism>
<dbReference type="Pfam" id="PF01546">
    <property type="entry name" value="Peptidase_M20"/>
    <property type="match status" value="1"/>
</dbReference>
<evidence type="ECO:0000259" key="3">
    <source>
        <dbReference type="Pfam" id="PF07687"/>
    </source>
</evidence>
<evidence type="ECO:0000256" key="2">
    <source>
        <dbReference type="PIRSR" id="PIRSR005962-1"/>
    </source>
</evidence>
<accession>A0A948W5I5</accession>
<dbReference type="InterPro" id="IPR002933">
    <property type="entry name" value="Peptidase_M20"/>
</dbReference>
<dbReference type="InterPro" id="IPR036264">
    <property type="entry name" value="Bact_exopeptidase_dim_dom"/>
</dbReference>
<keyword evidence="1" id="KW-0378">Hydrolase</keyword>
<dbReference type="NCBIfam" id="TIGR01891">
    <property type="entry name" value="amidohydrolases"/>
    <property type="match status" value="1"/>
</dbReference>
<keyword evidence="2" id="KW-0479">Metal-binding</keyword>
<gene>
    <name evidence="4" type="ORF">KJ970_05905</name>
</gene>
<dbReference type="Pfam" id="PF07687">
    <property type="entry name" value="M20_dimer"/>
    <property type="match status" value="1"/>
</dbReference>
<evidence type="ECO:0000256" key="1">
    <source>
        <dbReference type="ARBA" id="ARBA00022801"/>
    </source>
</evidence>
<comment type="cofactor">
    <cofactor evidence="2">
        <name>Mn(2+)</name>
        <dbReference type="ChEBI" id="CHEBI:29035"/>
    </cofactor>
    <text evidence="2">The Mn(2+) ion enhances activity.</text>
</comment>
<feature type="binding site" evidence="2">
    <location>
        <position position="95"/>
    </location>
    <ligand>
        <name>Mn(2+)</name>
        <dbReference type="ChEBI" id="CHEBI:29035"/>
        <label>2</label>
    </ligand>
</feature>
<reference evidence="4" key="1">
    <citation type="submission" date="2021-05" db="EMBL/GenBank/DDBJ databases">
        <title>Energy efficiency and biological interactions define the core microbiome of deep oligotrophic groundwater.</title>
        <authorList>
            <person name="Mehrshad M."/>
            <person name="Lopez-Fernandez M."/>
            <person name="Bell E."/>
            <person name="Bernier-Latmani R."/>
            <person name="Bertilsson S."/>
            <person name="Dopson M."/>
        </authorList>
    </citation>
    <scope>NUCLEOTIDE SEQUENCE</scope>
    <source>
        <strain evidence="4">Modern_marine.mb.64</strain>
    </source>
</reference>
<dbReference type="SUPFAM" id="SSF53187">
    <property type="entry name" value="Zn-dependent exopeptidases"/>
    <property type="match status" value="1"/>
</dbReference>
<feature type="binding site" evidence="2">
    <location>
        <position position="155"/>
    </location>
    <ligand>
        <name>Mn(2+)</name>
        <dbReference type="ChEBI" id="CHEBI:29035"/>
        <label>2</label>
    </ligand>
</feature>
<dbReference type="EMBL" id="JAHJDP010000031">
    <property type="protein sequence ID" value="MBU2690444.1"/>
    <property type="molecule type" value="Genomic_DNA"/>
</dbReference>
<evidence type="ECO:0000313" key="4">
    <source>
        <dbReference type="EMBL" id="MBU2690444.1"/>
    </source>
</evidence>
<dbReference type="AlphaFoldDB" id="A0A948W5I5"/>
<dbReference type="SUPFAM" id="SSF55031">
    <property type="entry name" value="Bacterial exopeptidase dimerisation domain"/>
    <property type="match status" value="1"/>
</dbReference>
<dbReference type="Gene3D" id="3.30.70.360">
    <property type="match status" value="1"/>
</dbReference>
<dbReference type="GO" id="GO:0046872">
    <property type="term" value="F:metal ion binding"/>
    <property type="evidence" value="ECO:0007669"/>
    <property type="project" value="UniProtKB-KW"/>
</dbReference>
<feature type="binding site" evidence="2">
    <location>
        <position position="129"/>
    </location>
    <ligand>
        <name>Mn(2+)</name>
        <dbReference type="ChEBI" id="CHEBI:29035"/>
        <label>2</label>
    </ligand>
</feature>
<comment type="caution">
    <text evidence="4">The sequence shown here is derived from an EMBL/GenBank/DDBJ whole genome shotgun (WGS) entry which is preliminary data.</text>
</comment>
<proteinExistence type="predicted"/>
<dbReference type="GO" id="GO:0019877">
    <property type="term" value="P:diaminopimelate biosynthetic process"/>
    <property type="evidence" value="ECO:0007669"/>
    <property type="project" value="UniProtKB-ARBA"/>
</dbReference>
<sequence>MVRWRRTIHRHPELGLKEEKTAAYIVDELQSANLDDIKTHVGGTGVVGLLKSTNPNRKQGVLLLRADIDALPIQEENPGIDYASEIPGVMHACGHDGHTAILLATAHAAGILRDKLPGDLKFVFQPAEESPGGALPMINDGVMENPTVTGAVGLHIDTHQPVGRAQTRSGPVMAAADEFEILIMGKGGHGAYPHNTVDAVVVGSYVVTALQTLVSRNTDPNQAAVVTIGRFESGSNFNIIAETAHLWGTLRTFDPELRKTLKQRINDLSHAICQSLGAACEFIFESHYPPVVNDEGMTDLMVAAAREVLGPDGVGMDLISMGGEDMAYYLQRVPGVFLFLGAGNAERGLVEPHHSPHFNFDEEAMPLGVEIFLRFTEAFFAKNPKITS</sequence>
<protein>
    <submittedName>
        <fullName evidence="4">Amidohydrolase</fullName>
    </submittedName>
</protein>
<dbReference type="InterPro" id="IPR011650">
    <property type="entry name" value="Peptidase_M20_dimer"/>
</dbReference>
<name>A0A948W5I5_UNCEI</name>